<feature type="transmembrane region" description="Helical" evidence="4">
    <location>
        <begin position="405"/>
        <end position="425"/>
    </location>
</feature>
<feature type="transmembrane region" description="Helical" evidence="4">
    <location>
        <begin position="379"/>
        <end position="398"/>
    </location>
</feature>
<dbReference type="InterPro" id="IPR011990">
    <property type="entry name" value="TPR-like_helical_dom_sf"/>
</dbReference>
<evidence type="ECO:0000313" key="5">
    <source>
        <dbReference type="EMBL" id="TYT75828.1"/>
    </source>
</evidence>
<sequence>MLTNYMRTQSHLSSLSDNKHNKKWFYILSTIILFFAYSNTFHASWHFDDHHNITQNSHIQISSLNPDSLKNAALKGHSNRPVSNISLALNWYFGQDNVKGYHIVNLGIHIFTAFFLYLAIFTLFKTPNLSGRQDNEIHFIAFLAAIIWALNPIQTQAVTYIVQRMASMAALFYIMGIYFYLMARLGRTYKKKLFFYSALVLAFLLAVGSKENALMLPASIFLIEIIFFRDLSDPAVRKRMFWSACVLAALVFISGLLLFYSGDFISRLLGGYERRTFSLEERLLTQPRIILFYISLIFYPITDRLSLVHDFEISTGLFQPWTTLPAIMLITGMIATALWKARQYPLISFAVLFFFLNHVIESSVIALELVFEHRNYLPSFFLFVPVAAGIHYGIQYYIKYNKAMYFIIVSSVTILLIVLGIGTYVRNMEWQYEFTLLHDALEKAPGSARPYQNLANIYLNIGMYDKAEELHLKAIDLYDSTKYKAEVISLHNLAVIYYRRDKDYPKVIETYRRALSMGHALEKSHYNLAIVLTKTGGMDEAMGHAKLLLRVAPRNTDYMNLMAYIKIRKGESEKALPHLIAAIGQNPDNVRTLMGLGTARMNMGEHRVAEHYFLRISGSSPLKTDSLLLLIENSLRDKNPEQAKKYAEQLVATVSLNRIRERLFNQNDQEIQWPIAKELVAPVIAQVLKQQASMITDAAGDAGNEIP</sequence>
<evidence type="ECO:0000256" key="3">
    <source>
        <dbReference type="PROSITE-ProRule" id="PRU00339"/>
    </source>
</evidence>
<feature type="transmembrane region" description="Helical" evidence="4">
    <location>
        <begin position="193"/>
        <end position="209"/>
    </location>
</feature>
<accession>A0A5Q4VFU4</accession>
<dbReference type="OrthoDB" id="9778850at2"/>
<feature type="transmembrane region" description="Helical" evidence="4">
    <location>
        <begin position="24"/>
        <end position="45"/>
    </location>
</feature>
<keyword evidence="2 3" id="KW-0802">TPR repeat</keyword>
<feature type="transmembrane region" description="Helical" evidence="4">
    <location>
        <begin position="283"/>
        <end position="301"/>
    </location>
</feature>
<dbReference type="InterPro" id="IPR019734">
    <property type="entry name" value="TPR_rpt"/>
</dbReference>
<dbReference type="RefSeq" id="WP_139446024.1">
    <property type="nucleotide sequence ID" value="NZ_VDMB01000002.1"/>
</dbReference>
<feature type="transmembrane region" description="Helical" evidence="4">
    <location>
        <begin position="101"/>
        <end position="124"/>
    </location>
</feature>
<name>A0A5Q4VFU4_9BACT</name>
<keyword evidence="4" id="KW-0812">Transmembrane</keyword>
<dbReference type="PANTHER" id="PTHR44227:SF3">
    <property type="entry name" value="PROTEIN O-MANNOSYL-TRANSFERASE TMTC4"/>
    <property type="match status" value="1"/>
</dbReference>
<feature type="repeat" description="TPR" evidence="3">
    <location>
        <begin position="448"/>
        <end position="481"/>
    </location>
</feature>
<feature type="transmembrane region" description="Helical" evidence="4">
    <location>
        <begin position="160"/>
        <end position="181"/>
    </location>
</feature>
<feature type="transmembrane region" description="Helical" evidence="4">
    <location>
        <begin position="136"/>
        <end position="154"/>
    </location>
</feature>
<gene>
    <name evidence="5" type="ORF">FIM25_02675</name>
</gene>
<protein>
    <submittedName>
        <fullName evidence="5">Tetratricopeptide repeat protein</fullName>
    </submittedName>
</protein>
<organism evidence="5 6">
    <name type="scientific">Desulfobotulus mexicanus</name>
    <dbReference type="NCBI Taxonomy" id="2586642"/>
    <lineage>
        <taxon>Bacteria</taxon>
        <taxon>Pseudomonadati</taxon>
        <taxon>Thermodesulfobacteriota</taxon>
        <taxon>Desulfobacteria</taxon>
        <taxon>Desulfobacterales</taxon>
        <taxon>Desulfobacteraceae</taxon>
        <taxon>Desulfobotulus</taxon>
    </lineage>
</organism>
<proteinExistence type="predicted"/>
<dbReference type="SUPFAM" id="SSF48452">
    <property type="entry name" value="TPR-like"/>
    <property type="match status" value="1"/>
</dbReference>
<dbReference type="EMBL" id="VDMB01000002">
    <property type="protein sequence ID" value="TYT75828.1"/>
    <property type="molecule type" value="Genomic_DNA"/>
</dbReference>
<keyword evidence="1" id="KW-0677">Repeat</keyword>
<dbReference type="Gene3D" id="1.25.40.10">
    <property type="entry name" value="Tetratricopeptide repeat domain"/>
    <property type="match status" value="1"/>
</dbReference>
<dbReference type="AlphaFoldDB" id="A0A5Q4VFU4"/>
<feature type="transmembrane region" description="Helical" evidence="4">
    <location>
        <begin position="240"/>
        <end position="262"/>
    </location>
</feature>
<reference evidence="5 6" key="1">
    <citation type="submission" date="2019-06" db="EMBL/GenBank/DDBJ databases">
        <title>Desulfobotulus mexicanus sp. nov., a novel sulfate-reducing bacterium isolated from the sediment of an alkaline crater lake in Mexico.</title>
        <authorList>
            <person name="Hirschler-Rea A."/>
        </authorList>
    </citation>
    <scope>NUCLEOTIDE SEQUENCE [LARGE SCALE GENOMIC DNA]</scope>
    <source>
        <strain evidence="5 6">PAR22N</strain>
    </source>
</reference>
<evidence type="ECO:0000256" key="1">
    <source>
        <dbReference type="ARBA" id="ARBA00022737"/>
    </source>
</evidence>
<evidence type="ECO:0000256" key="2">
    <source>
        <dbReference type="ARBA" id="ARBA00022803"/>
    </source>
</evidence>
<keyword evidence="6" id="KW-1185">Reference proteome</keyword>
<dbReference type="InterPro" id="IPR052346">
    <property type="entry name" value="O-mannosyl-transferase_TMTC"/>
</dbReference>
<evidence type="ECO:0000313" key="6">
    <source>
        <dbReference type="Proteomes" id="UP000321899"/>
    </source>
</evidence>
<keyword evidence="4" id="KW-1133">Transmembrane helix</keyword>
<dbReference type="SMART" id="SM00028">
    <property type="entry name" value="TPR"/>
    <property type="match status" value="4"/>
</dbReference>
<dbReference type="Proteomes" id="UP000321899">
    <property type="component" value="Unassembled WGS sequence"/>
</dbReference>
<evidence type="ECO:0000256" key="4">
    <source>
        <dbReference type="SAM" id="Phobius"/>
    </source>
</evidence>
<feature type="transmembrane region" description="Helical" evidence="4">
    <location>
        <begin position="346"/>
        <end position="367"/>
    </location>
</feature>
<dbReference type="PROSITE" id="PS50005">
    <property type="entry name" value="TPR"/>
    <property type="match status" value="1"/>
</dbReference>
<feature type="transmembrane region" description="Helical" evidence="4">
    <location>
        <begin position="321"/>
        <end position="339"/>
    </location>
</feature>
<comment type="caution">
    <text evidence="5">The sequence shown here is derived from an EMBL/GenBank/DDBJ whole genome shotgun (WGS) entry which is preliminary data.</text>
</comment>
<dbReference type="Pfam" id="PF13424">
    <property type="entry name" value="TPR_12"/>
    <property type="match status" value="1"/>
</dbReference>
<dbReference type="PANTHER" id="PTHR44227">
    <property type="match status" value="1"/>
</dbReference>
<keyword evidence="4" id="KW-0472">Membrane</keyword>